<evidence type="ECO:0000313" key="3">
    <source>
        <dbReference type="Proteomes" id="UP000279833"/>
    </source>
</evidence>
<keyword evidence="3" id="KW-1185">Reference proteome</keyword>
<organism evidence="4">
    <name type="scientific">Schistosoma curassoni</name>
    <dbReference type="NCBI Taxonomy" id="6186"/>
    <lineage>
        <taxon>Eukaryota</taxon>
        <taxon>Metazoa</taxon>
        <taxon>Spiralia</taxon>
        <taxon>Lophotrochozoa</taxon>
        <taxon>Platyhelminthes</taxon>
        <taxon>Trematoda</taxon>
        <taxon>Digenea</taxon>
        <taxon>Strigeidida</taxon>
        <taxon>Schistosomatoidea</taxon>
        <taxon>Schistosomatidae</taxon>
        <taxon>Schistosoma</taxon>
    </lineage>
</organism>
<proteinExistence type="predicted"/>
<reference evidence="4" key="1">
    <citation type="submission" date="2016-06" db="UniProtKB">
        <authorList>
            <consortium name="WormBaseParasite"/>
        </authorList>
    </citation>
    <scope>IDENTIFICATION</scope>
</reference>
<feature type="region of interest" description="Disordered" evidence="1">
    <location>
        <begin position="93"/>
        <end position="112"/>
    </location>
</feature>
<feature type="compositionally biased region" description="Polar residues" evidence="1">
    <location>
        <begin position="93"/>
        <end position="105"/>
    </location>
</feature>
<evidence type="ECO:0000313" key="4">
    <source>
        <dbReference type="WBParaSite" id="SCUD_0001236601-mRNA-1"/>
    </source>
</evidence>
<dbReference type="AlphaFoldDB" id="A0A183KBH5"/>
<dbReference type="Proteomes" id="UP000279833">
    <property type="component" value="Unassembled WGS sequence"/>
</dbReference>
<name>A0A183KBH5_9TREM</name>
<dbReference type="EMBL" id="UZAK01035077">
    <property type="protein sequence ID" value="VDP48511.1"/>
    <property type="molecule type" value="Genomic_DNA"/>
</dbReference>
<protein>
    <submittedName>
        <fullName evidence="2 4">Uncharacterized protein</fullName>
    </submittedName>
</protein>
<gene>
    <name evidence="2" type="ORF">SCUD_LOCUS12363</name>
</gene>
<evidence type="ECO:0000313" key="2">
    <source>
        <dbReference type="EMBL" id="VDP48511.1"/>
    </source>
</evidence>
<feature type="region of interest" description="Disordered" evidence="1">
    <location>
        <begin position="53"/>
        <end position="75"/>
    </location>
</feature>
<evidence type="ECO:0000256" key="1">
    <source>
        <dbReference type="SAM" id="MobiDB-lite"/>
    </source>
</evidence>
<feature type="compositionally biased region" description="Basic residues" evidence="1">
    <location>
        <begin position="57"/>
        <end position="70"/>
    </location>
</feature>
<reference evidence="2 3" key="2">
    <citation type="submission" date="2018-11" db="EMBL/GenBank/DDBJ databases">
        <authorList>
            <consortium name="Pathogen Informatics"/>
        </authorList>
    </citation>
    <scope>NUCLEOTIDE SEQUENCE [LARGE SCALE GENOMIC DNA]</scope>
    <source>
        <strain evidence="2">Dakar</strain>
        <strain evidence="3">Dakar, Senegal</strain>
    </source>
</reference>
<accession>A0A183KBH5</accession>
<sequence>MMDIYPDSHCPNAIQTYGKDDTNTTLNIQQQLTQLTTQLASLQDTFASIHLRPNKSISRKRSVSRQRPRSPKGADGICWYLLKYGKKPRRCTQSWNFTTNNNEKQGNGPVRQ</sequence>
<dbReference type="WBParaSite" id="SCUD_0001236601-mRNA-1">
    <property type="protein sequence ID" value="SCUD_0001236601-mRNA-1"/>
    <property type="gene ID" value="SCUD_0001236601"/>
</dbReference>